<accession>A0A561SA00</accession>
<name>A0A561SA00_9ACTN</name>
<dbReference type="Proteomes" id="UP000317940">
    <property type="component" value="Unassembled WGS sequence"/>
</dbReference>
<organism evidence="1 2">
    <name type="scientific">Kitasatospora viridis</name>
    <dbReference type="NCBI Taxonomy" id="281105"/>
    <lineage>
        <taxon>Bacteria</taxon>
        <taxon>Bacillati</taxon>
        <taxon>Actinomycetota</taxon>
        <taxon>Actinomycetes</taxon>
        <taxon>Kitasatosporales</taxon>
        <taxon>Streptomycetaceae</taxon>
        <taxon>Kitasatospora</taxon>
    </lineage>
</organism>
<sequence>MADTYANYAALAAAQRIGIDYQILSRVPSGSRLAHIAIHAGDIEPGTGEIADVLSSTDTAADHLYYAFDGMRPTGNNVLFLGGPRFDEPIARALVARSDYTVSWHGSAGSDAITYVSGLDTVLAQKITDSLRTAGFTVVTAGSPAEADGADPANITNLNAQGKGVQVELTLAQRQAFFTGGDLTRANRGPATRTPVFTTYVAAVQAALAGLDEPKHARDVSAVALAVNRRGPAAGQLPGDFGVAALSPLFIDGMPLEAVSEAIRLARRGTGGGTTAGERFWSSPPRPNGDPLREVYEVSLSTARRVNRLAFSLAHFPQRVWLQYRDQGGVWRPLTQPGGAPAQLTIADSEPQVIPAGVPSTLRLHPQHFGAQHWMAQEVDVSPVVADRFRLIMARIPSSGAPRSTDGSPVAYSLGVKDVSLSYRLASPSDMPWLPMTDASHTTPIAQGQDLLGSAIDYVVRRSRAASVLGDGGVWRCAPQPVPNAVVNLYLDVRSADGKPQVIDRIECDPLTSGPTVNLYYAPVDSVKDWGVFRFAPISEPLGFPQVRAVNDGVQASKEGLYLPGSADAVRIDGAALQFDTTKPFLVAGIVQPQFTSVSGTLHTILDTGGLAVCVSSGAVSATLGQLTVSLDPIDFGFNARVPWAVAFDGENLTVRTPWSTRIQPIGSSGPTSSGPVVMLGGPVSGGPGGMLRITSLFLAQGRAQDIGAIDAYWGDPTGYGMTPGGAVDASTHTCANALLRFDGSLVTPGDDSVCPLGLIGGPGVDYSTTVWTPINGDFQLQKQAFTFRPVKASFLKLEFTNLQPMLVNPTGSPVVRVQLFPGDTGGGIATTARASDQASTASPPGLGPARSIGVAFQDSPQRTATSPYDGQPYLPTEALFAVDPQDAQRLRSSGTAKPWRFMPLPGTQAPRWLATGVHRYRVVELTMDAKTAYTVAVKSVRAFRTSPAAQQDTEQYVELLHDTSHLDGFTDGKPDSWVFTEGGLVTPDLVGTAGVRVTSVPYVSRRKVLGIQIATTQSDALQLLDDPEFSDPTLRHWRPVGDATLTTSDVYESSLSRTVQVTRGHAGSSWDAMESRFRSWAAIEDANPDPNRPQWNELEQSQVESTSGGIESVRGVQPPSHGRLFAAARVVFTKPLATPVSLQLVNGDGRILAEADAPADSQVAEWYVDYSMHDTVTTGIRTWDVITGMASTWDQAEALGSWDTVAQDFDVERVRDVRARIVQDGASGTGEWLVDSLALFADPLLWEVSRDGGANWFPVLDIRNDPRGALVFPDLPVNDLTGGTQLRWRVTSYAPSTSVSAVVIRPWYASLAGAIPYQDTLQAAGAASALADYYPPVHQDPYFQAWHEPIPQWWWAASRLWRDRIWPTVTPPDAAVLPHTVVEGTSETAPPSVDAFSLAEALVQPIS</sequence>
<dbReference type="Pfam" id="PF05908">
    <property type="entry name" value="Gamma_PGA_hydro"/>
    <property type="match status" value="1"/>
</dbReference>
<keyword evidence="2" id="KW-1185">Reference proteome</keyword>
<evidence type="ECO:0000313" key="1">
    <source>
        <dbReference type="EMBL" id="TWF71635.1"/>
    </source>
</evidence>
<dbReference type="EMBL" id="VIWT01000008">
    <property type="protein sequence ID" value="TWF71635.1"/>
    <property type="molecule type" value="Genomic_DNA"/>
</dbReference>
<comment type="caution">
    <text evidence="1">The sequence shown here is derived from an EMBL/GenBank/DDBJ whole genome shotgun (WGS) entry which is preliminary data.</text>
</comment>
<dbReference type="InterPro" id="IPR038128">
    <property type="entry name" value="Gamma_PGA_hydro_sf"/>
</dbReference>
<dbReference type="RefSeq" id="WP_145911438.1">
    <property type="nucleotide sequence ID" value="NZ_BAAAMZ010000022.1"/>
</dbReference>
<reference evidence="1 2" key="1">
    <citation type="submission" date="2019-06" db="EMBL/GenBank/DDBJ databases">
        <title>Sequencing the genomes of 1000 actinobacteria strains.</title>
        <authorList>
            <person name="Klenk H.-P."/>
        </authorList>
    </citation>
    <scope>NUCLEOTIDE SEQUENCE [LARGE SCALE GENOMIC DNA]</scope>
    <source>
        <strain evidence="1 2">DSM 44826</strain>
    </source>
</reference>
<gene>
    <name evidence="1" type="ORF">FHX73_186</name>
</gene>
<dbReference type="OrthoDB" id="7721587at2"/>
<evidence type="ECO:0000313" key="2">
    <source>
        <dbReference type="Proteomes" id="UP000317940"/>
    </source>
</evidence>
<protein>
    <submittedName>
        <fullName evidence="1">Phage replication-related protein YjqB (UPF0714/DUF867 family)</fullName>
    </submittedName>
</protein>
<dbReference type="InterPro" id="IPR008585">
    <property type="entry name" value="Gamma_PGA_hydro"/>
</dbReference>
<proteinExistence type="predicted"/>
<dbReference type="Gene3D" id="3.40.630.100">
    <property type="entry name" value="Poly-gamma-glutamate hydrolase, zinc-binding motif"/>
    <property type="match status" value="1"/>
</dbReference>